<evidence type="ECO:0000313" key="10">
    <source>
        <dbReference type="Proteomes" id="UP001558613"/>
    </source>
</evidence>
<dbReference type="PANTHER" id="PTHR19367:SF18">
    <property type="entry name" value="T CELL RECEPTOR ALPHA VARIABLE 16"/>
    <property type="match status" value="1"/>
</dbReference>
<dbReference type="SMART" id="SM00409">
    <property type="entry name" value="IG"/>
    <property type="match status" value="2"/>
</dbReference>
<proteinExistence type="predicted"/>
<dbReference type="InterPro" id="IPR051287">
    <property type="entry name" value="TCR_variable_region"/>
</dbReference>
<name>A0ABR3NVK5_9TELE</name>
<evidence type="ECO:0000256" key="1">
    <source>
        <dbReference type="ARBA" id="ARBA00022729"/>
    </source>
</evidence>
<keyword evidence="5" id="KW-1279">T cell receptor</keyword>
<gene>
    <name evidence="9" type="ORF">QQF64_015155</name>
</gene>
<evidence type="ECO:0000256" key="6">
    <source>
        <dbReference type="SAM" id="Phobius"/>
    </source>
</evidence>
<evidence type="ECO:0000256" key="2">
    <source>
        <dbReference type="ARBA" id="ARBA00023130"/>
    </source>
</evidence>
<evidence type="ECO:0000259" key="8">
    <source>
        <dbReference type="PROSITE" id="PS50835"/>
    </source>
</evidence>
<feature type="signal peptide" evidence="7">
    <location>
        <begin position="1"/>
        <end position="18"/>
    </location>
</feature>
<evidence type="ECO:0000256" key="4">
    <source>
        <dbReference type="ARBA" id="ARBA00023319"/>
    </source>
</evidence>
<dbReference type="InterPro" id="IPR036179">
    <property type="entry name" value="Ig-like_dom_sf"/>
</dbReference>
<dbReference type="Pfam" id="PF07686">
    <property type="entry name" value="V-set"/>
    <property type="match status" value="2"/>
</dbReference>
<feature type="domain" description="Ig-like" evidence="8">
    <location>
        <begin position="226"/>
        <end position="310"/>
    </location>
</feature>
<evidence type="ECO:0000256" key="3">
    <source>
        <dbReference type="ARBA" id="ARBA00023170"/>
    </source>
</evidence>
<dbReference type="InterPro" id="IPR007110">
    <property type="entry name" value="Ig-like_dom"/>
</dbReference>
<dbReference type="EMBL" id="JAYMGO010000002">
    <property type="protein sequence ID" value="KAL1280555.1"/>
    <property type="molecule type" value="Genomic_DNA"/>
</dbReference>
<dbReference type="InterPro" id="IPR013783">
    <property type="entry name" value="Ig-like_fold"/>
</dbReference>
<reference evidence="9 10" key="1">
    <citation type="submission" date="2023-09" db="EMBL/GenBank/DDBJ databases">
        <authorList>
            <person name="Wang M."/>
        </authorList>
    </citation>
    <scope>NUCLEOTIDE SEQUENCE [LARGE SCALE GENOMIC DNA]</scope>
    <source>
        <strain evidence="9">GT-2023</strain>
        <tissue evidence="9">Liver</tissue>
    </source>
</reference>
<organism evidence="9 10">
    <name type="scientific">Cirrhinus molitorella</name>
    <name type="common">mud carp</name>
    <dbReference type="NCBI Taxonomy" id="172907"/>
    <lineage>
        <taxon>Eukaryota</taxon>
        <taxon>Metazoa</taxon>
        <taxon>Chordata</taxon>
        <taxon>Craniata</taxon>
        <taxon>Vertebrata</taxon>
        <taxon>Euteleostomi</taxon>
        <taxon>Actinopterygii</taxon>
        <taxon>Neopterygii</taxon>
        <taxon>Teleostei</taxon>
        <taxon>Ostariophysi</taxon>
        <taxon>Cypriniformes</taxon>
        <taxon>Cyprinidae</taxon>
        <taxon>Labeoninae</taxon>
        <taxon>Labeonini</taxon>
        <taxon>Cirrhinus</taxon>
    </lineage>
</organism>
<feature type="domain" description="Ig-like" evidence="8">
    <location>
        <begin position="23"/>
        <end position="107"/>
    </location>
</feature>
<keyword evidence="5" id="KW-0391">Immunity</keyword>
<keyword evidence="10" id="KW-1185">Reference proteome</keyword>
<dbReference type="InterPro" id="IPR013106">
    <property type="entry name" value="Ig_V-set"/>
</dbReference>
<keyword evidence="3" id="KW-0675">Receptor</keyword>
<evidence type="ECO:0000313" key="9">
    <source>
        <dbReference type="EMBL" id="KAL1280555.1"/>
    </source>
</evidence>
<keyword evidence="6" id="KW-0472">Membrane</keyword>
<dbReference type="SUPFAM" id="SSF48726">
    <property type="entry name" value="Immunoglobulin"/>
    <property type="match status" value="3"/>
</dbReference>
<comment type="caution">
    <text evidence="9">The sequence shown here is derived from an EMBL/GenBank/DDBJ whole genome shotgun (WGS) entry which is preliminary data.</text>
</comment>
<keyword evidence="2" id="KW-1064">Adaptive immunity</keyword>
<keyword evidence="6" id="KW-1133">Transmembrane helix</keyword>
<dbReference type="PROSITE" id="PS50835">
    <property type="entry name" value="IG_LIKE"/>
    <property type="match status" value="2"/>
</dbReference>
<protein>
    <recommendedName>
        <fullName evidence="8">Ig-like domain-containing protein</fullName>
    </recommendedName>
</protein>
<dbReference type="Gene3D" id="2.60.40.10">
    <property type="entry name" value="Immunoglobulins"/>
    <property type="match status" value="3"/>
</dbReference>
<keyword evidence="6" id="KW-0812">Transmembrane</keyword>
<sequence>MLFLFLIIISLLKENADANTINPLDPEKRITVGDNVTLSCQYSGIVNTLQWYRQYPGSQIEYLIFATELSGRSEPALRLESTANRGTKRMHLNIFLTQMEDSALYYCALVPTVTMFLLVLLVFSPLRENADAEVITPFFTKQNVFAEEDITLSCNYSGYVQNLQWYRQYPGSKPENIIFHTESNRESKPKLRLYAVADKENKMLLLTFIIFSLLKENAAADDVIKPVFTEKHVLEGKDVTLICNYTETVQNLQWYRQYPGSKPVHLIMFFETIPKSDPDLRLNAAADKATKTMNLTISSTEVKDSAMYYCALVPTVTGNTTTLYKN</sequence>
<evidence type="ECO:0000256" key="5">
    <source>
        <dbReference type="ARBA" id="ARBA00043266"/>
    </source>
</evidence>
<dbReference type="Proteomes" id="UP001558613">
    <property type="component" value="Unassembled WGS sequence"/>
</dbReference>
<dbReference type="PANTHER" id="PTHR19367">
    <property type="entry name" value="T-CELL RECEPTOR ALPHA CHAIN V REGION"/>
    <property type="match status" value="1"/>
</dbReference>
<feature type="transmembrane region" description="Helical" evidence="6">
    <location>
        <begin position="103"/>
        <end position="123"/>
    </location>
</feature>
<feature type="chain" id="PRO_5045168392" description="Ig-like domain-containing protein" evidence="7">
    <location>
        <begin position="19"/>
        <end position="326"/>
    </location>
</feature>
<evidence type="ECO:0000256" key="7">
    <source>
        <dbReference type="SAM" id="SignalP"/>
    </source>
</evidence>
<keyword evidence="4" id="KW-0393">Immunoglobulin domain</keyword>
<dbReference type="SMART" id="SM00406">
    <property type="entry name" value="IGv"/>
    <property type="match status" value="2"/>
</dbReference>
<keyword evidence="1 7" id="KW-0732">Signal</keyword>
<dbReference type="InterPro" id="IPR003599">
    <property type="entry name" value="Ig_sub"/>
</dbReference>
<accession>A0ABR3NVK5</accession>